<dbReference type="Pfam" id="PF00015">
    <property type="entry name" value="MCPsignal"/>
    <property type="match status" value="1"/>
</dbReference>
<dbReference type="SUPFAM" id="SSF141371">
    <property type="entry name" value="PilZ domain-like"/>
    <property type="match status" value="1"/>
</dbReference>
<dbReference type="Gene3D" id="2.40.10.220">
    <property type="entry name" value="predicted glycosyltransferase like domains"/>
    <property type="match status" value="1"/>
</dbReference>
<dbReference type="GO" id="GO:0007165">
    <property type="term" value="P:signal transduction"/>
    <property type="evidence" value="ECO:0007669"/>
    <property type="project" value="UniProtKB-KW"/>
</dbReference>
<dbReference type="PANTHER" id="PTHR32089">
    <property type="entry name" value="METHYL-ACCEPTING CHEMOTAXIS PROTEIN MCPB"/>
    <property type="match status" value="1"/>
</dbReference>
<keyword evidence="3" id="KW-0472">Membrane</keyword>
<evidence type="ECO:0000256" key="2">
    <source>
        <dbReference type="PROSITE-ProRule" id="PRU00284"/>
    </source>
</evidence>
<keyword evidence="3" id="KW-0812">Transmembrane</keyword>
<protein>
    <submittedName>
        <fullName evidence="5">Methyl-accepting chemotaxis protein</fullName>
    </submittedName>
</protein>
<name>A0A6L5YK00_9FIRM</name>
<evidence type="ECO:0000313" key="6">
    <source>
        <dbReference type="Proteomes" id="UP000476055"/>
    </source>
</evidence>
<proteinExistence type="predicted"/>
<organism evidence="5 6">
    <name type="scientific">Waltera intestinalis</name>
    <dbReference type="NCBI Taxonomy" id="2606635"/>
    <lineage>
        <taxon>Bacteria</taxon>
        <taxon>Bacillati</taxon>
        <taxon>Bacillota</taxon>
        <taxon>Clostridia</taxon>
        <taxon>Lachnospirales</taxon>
        <taxon>Lachnospiraceae</taxon>
        <taxon>Waltera</taxon>
    </lineage>
</organism>
<dbReference type="EMBL" id="VUMU01000006">
    <property type="protein sequence ID" value="MST57972.1"/>
    <property type="molecule type" value="Genomic_DNA"/>
</dbReference>
<dbReference type="Pfam" id="PF07238">
    <property type="entry name" value="PilZ"/>
    <property type="match status" value="1"/>
</dbReference>
<keyword evidence="3" id="KW-1133">Transmembrane helix</keyword>
<feature type="transmembrane region" description="Helical" evidence="3">
    <location>
        <begin position="116"/>
        <end position="137"/>
    </location>
</feature>
<feature type="transmembrane region" description="Helical" evidence="3">
    <location>
        <begin position="19"/>
        <end position="39"/>
    </location>
</feature>
<feature type="transmembrane region" description="Helical" evidence="3">
    <location>
        <begin position="45"/>
        <end position="65"/>
    </location>
</feature>
<dbReference type="RefSeq" id="WP_154496091.1">
    <property type="nucleotide sequence ID" value="NZ_VUMU01000006.1"/>
</dbReference>
<dbReference type="Proteomes" id="UP000476055">
    <property type="component" value="Unassembled WGS sequence"/>
</dbReference>
<comment type="caution">
    <text evidence="5">The sequence shown here is derived from an EMBL/GenBank/DDBJ whole genome shotgun (WGS) entry which is preliminary data.</text>
</comment>
<feature type="domain" description="Methyl-accepting transducer" evidence="4">
    <location>
        <begin position="212"/>
        <end position="455"/>
    </location>
</feature>
<dbReference type="SUPFAM" id="SSF58104">
    <property type="entry name" value="Methyl-accepting chemotaxis protein (MCP) signaling domain"/>
    <property type="match status" value="1"/>
</dbReference>
<evidence type="ECO:0000259" key="4">
    <source>
        <dbReference type="PROSITE" id="PS50111"/>
    </source>
</evidence>
<dbReference type="AlphaFoldDB" id="A0A6L5YK00"/>
<gene>
    <name evidence="5" type="ORF">FYJ59_06900</name>
</gene>
<reference evidence="5 6" key="1">
    <citation type="submission" date="2019-08" db="EMBL/GenBank/DDBJ databases">
        <title>In-depth cultivation of the pig gut microbiome towards novel bacterial diversity and tailored functional studies.</title>
        <authorList>
            <person name="Wylensek D."/>
            <person name="Hitch T.C.A."/>
            <person name="Clavel T."/>
        </authorList>
    </citation>
    <scope>NUCLEOTIDE SEQUENCE [LARGE SCALE GENOMIC DNA]</scope>
    <source>
        <strain evidence="5 6">WCA3-601-WT-6H</strain>
    </source>
</reference>
<dbReference type="Gene3D" id="1.10.287.950">
    <property type="entry name" value="Methyl-accepting chemotaxis protein"/>
    <property type="match status" value="1"/>
</dbReference>
<dbReference type="GO" id="GO:0016020">
    <property type="term" value="C:membrane"/>
    <property type="evidence" value="ECO:0007669"/>
    <property type="project" value="InterPro"/>
</dbReference>
<evidence type="ECO:0000256" key="3">
    <source>
        <dbReference type="SAM" id="Phobius"/>
    </source>
</evidence>
<accession>A0A6L5YK00</accession>
<dbReference type="PANTHER" id="PTHR32089:SF41">
    <property type="entry name" value="METHYL-ACCEPTING CHEMOTAXIS PROTEIN"/>
    <property type="match status" value="1"/>
</dbReference>
<dbReference type="PROSITE" id="PS50111">
    <property type="entry name" value="CHEMOTAXIS_TRANSDUC_2"/>
    <property type="match status" value="1"/>
</dbReference>
<sequence length="696" mass="77299">MTYDENVFKEKANRKARKIWIVFAVLLSANYGSDASGGLYPTTSYLIFLALCWLPLIFGEVLLRVKGWATELYRYDLVIGYGIFYTFVICTTASPIAFTYILPVTSLLVLYKNRKFMIDCGIANALIIVGAAVYRYMLGFNSASDMKNYQLQLSCIVLCYICYVMSIRHLNESDGAMTDSIKADLHRVVTTVEQVKSSSNIILDGITVVRELASENKHGSDIVMLGMNELTDNNNMLLDRTTSSTQMTSDIRAQVENVVALIGEMVTLVEKTQSHSGVSAEDLKSLVNTAATMSQLSTELENVLENFRQEFEMVKQETGTIEKITNQTNLLALNASIEAARAGEAGKGFAVVADQIRTLSTETHASSEQIRNALSRLDATSAKMTSSIEETLKLIQITLEKVTQTGDNVNQIASDSVQLGNHIQVVDNAIKEVESSNTQLVSNMEQVSNIVDTITTCITHSSQTSERMLSKYQETADNINTIEDVMENMMCDLGVGGFMGIEDVKPGMKIDLQLVDQKDDKYHGELIEQIPEGLLVSCQKKLTINGSASCMLQVTAGNILYCWDKATISPAPENGEHAFKITITTRPRINNRRKYPRMDLNNTCTIKFKNSDTEYAATMENISANGFAFLATDKIFSQSKNAEVIITIHDFALPNHNVLEGRIIRCSDDNGLYIVGCQMPEDNFYILEYVEKNLNK</sequence>
<feature type="transmembrane region" description="Helical" evidence="3">
    <location>
        <begin position="77"/>
        <end position="101"/>
    </location>
</feature>
<keyword evidence="1 2" id="KW-0807">Transducer</keyword>
<dbReference type="InterPro" id="IPR009875">
    <property type="entry name" value="PilZ_domain"/>
</dbReference>
<keyword evidence="6" id="KW-1185">Reference proteome</keyword>
<evidence type="ECO:0000313" key="5">
    <source>
        <dbReference type="EMBL" id="MST57972.1"/>
    </source>
</evidence>
<dbReference type="SMART" id="SM00283">
    <property type="entry name" value="MA"/>
    <property type="match status" value="1"/>
</dbReference>
<evidence type="ECO:0000256" key="1">
    <source>
        <dbReference type="ARBA" id="ARBA00023224"/>
    </source>
</evidence>
<feature type="transmembrane region" description="Helical" evidence="3">
    <location>
        <begin position="149"/>
        <end position="167"/>
    </location>
</feature>
<dbReference type="InterPro" id="IPR004089">
    <property type="entry name" value="MCPsignal_dom"/>
</dbReference>
<dbReference type="GO" id="GO:0035438">
    <property type="term" value="F:cyclic-di-GMP binding"/>
    <property type="evidence" value="ECO:0007669"/>
    <property type="project" value="InterPro"/>
</dbReference>